<dbReference type="Gene3D" id="1.20.1250.20">
    <property type="entry name" value="MFS general substrate transporter like domains"/>
    <property type="match status" value="1"/>
</dbReference>
<feature type="transmembrane region" description="Helical" evidence="7">
    <location>
        <begin position="6"/>
        <end position="25"/>
    </location>
</feature>
<name>A0A8J3WS50_9ACTN</name>
<protein>
    <recommendedName>
        <fullName evidence="8">Major facilitator superfamily (MFS) profile domain-containing protein</fullName>
    </recommendedName>
</protein>
<keyword evidence="6 7" id="KW-0472">Membrane</keyword>
<keyword evidence="3" id="KW-1003">Cell membrane</keyword>
<dbReference type="SUPFAM" id="SSF103473">
    <property type="entry name" value="MFS general substrate transporter"/>
    <property type="match status" value="1"/>
</dbReference>
<feature type="domain" description="Major facilitator superfamily (MFS) profile" evidence="8">
    <location>
        <begin position="1"/>
        <end position="206"/>
    </location>
</feature>
<gene>
    <name evidence="9" type="ORF">Psi01_81760</name>
</gene>
<comment type="caution">
    <text evidence="9">The sequence shown here is derived from an EMBL/GenBank/DDBJ whole genome shotgun (WGS) entry which is preliminary data.</text>
</comment>
<dbReference type="PROSITE" id="PS50850">
    <property type="entry name" value="MFS"/>
    <property type="match status" value="1"/>
</dbReference>
<proteinExistence type="predicted"/>
<feature type="transmembrane region" description="Helical" evidence="7">
    <location>
        <begin position="60"/>
        <end position="83"/>
    </location>
</feature>
<dbReference type="PANTHER" id="PTHR43045:SF1">
    <property type="entry name" value="SHIKIMATE TRANSPORTER"/>
    <property type="match status" value="1"/>
</dbReference>
<dbReference type="InterPro" id="IPR036259">
    <property type="entry name" value="MFS_trans_sf"/>
</dbReference>
<keyword evidence="10" id="KW-1185">Reference proteome</keyword>
<evidence type="ECO:0000256" key="7">
    <source>
        <dbReference type="SAM" id="Phobius"/>
    </source>
</evidence>
<feature type="transmembrane region" description="Helical" evidence="7">
    <location>
        <begin position="95"/>
        <end position="117"/>
    </location>
</feature>
<dbReference type="GO" id="GO:0005886">
    <property type="term" value="C:plasma membrane"/>
    <property type="evidence" value="ECO:0007669"/>
    <property type="project" value="UniProtKB-SubCell"/>
</dbReference>
<evidence type="ECO:0000259" key="8">
    <source>
        <dbReference type="PROSITE" id="PS50850"/>
    </source>
</evidence>
<dbReference type="GO" id="GO:0022857">
    <property type="term" value="F:transmembrane transporter activity"/>
    <property type="evidence" value="ECO:0007669"/>
    <property type="project" value="InterPro"/>
</dbReference>
<keyword evidence="5 7" id="KW-1133">Transmembrane helix</keyword>
<keyword evidence="2" id="KW-0813">Transport</keyword>
<evidence type="ECO:0000256" key="2">
    <source>
        <dbReference type="ARBA" id="ARBA00022448"/>
    </source>
</evidence>
<comment type="subcellular location">
    <subcellularLocation>
        <location evidence="1">Cell membrane</location>
        <topology evidence="1">Multi-pass membrane protein</topology>
    </subcellularLocation>
</comment>
<feature type="transmembrane region" description="Helical" evidence="7">
    <location>
        <begin position="129"/>
        <end position="150"/>
    </location>
</feature>
<evidence type="ECO:0000256" key="6">
    <source>
        <dbReference type="ARBA" id="ARBA00023136"/>
    </source>
</evidence>
<evidence type="ECO:0000256" key="1">
    <source>
        <dbReference type="ARBA" id="ARBA00004651"/>
    </source>
</evidence>
<sequence>MRIQAWGWRVPFLLSLTLIIIGYLVRRAVEESPVFKELQQRTKTSSAPLRDLFRSNTRNVVLTALISVANNAAGYLLIAYFISYGTTTLGLARPSVLLATVAGAVGWLVFTMYGGMLSDRIGRVRTFQIGYALGAILGGAFAPTIAQALVQSTGSALSVGAYIMVPGSCGAAMRRVPLRKSSQDACPAGRPSIEVSEVIESSIRRT</sequence>
<reference evidence="9 10" key="1">
    <citation type="submission" date="2021-01" db="EMBL/GenBank/DDBJ databases">
        <title>Whole genome shotgun sequence of Planobispora siamensis NBRC 107568.</title>
        <authorList>
            <person name="Komaki H."/>
            <person name="Tamura T."/>
        </authorList>
    </citation>
    <scope>NUCLEOTIDE SEQUENCE [LARGE SCALE GENOMIC DNA]</scope>
    <source>
        <strain evidence="9 10">NBRC 107568</strain>
    </source>
</reference>
<dbReference type="AlphaFoldDB" id="A0A8J3WS50"/>
<evidence type="ECO:0000256" key="3">
    <source>
        <dbReference type="ARBA" id="ARBA00022475"/>
    </source>
</evidence>
<evidence type="ECO:0000256" key="5">
    <source>
        <dbReference type="ARBA" id="ARBA00022989"/>
    </source>
</evidence>
<dbReference type="InterPro" id="IPR011701">
    <property type="entry name" value="MFS"/>
</dbReference>
<organism evidence="9 10">
    <name type="scientific">Planobispora siamensis</name>
    <dbReference type="NCBI Taxonomy" id="936338"/>
    <lineage>
        <taxon>Bacteria</taxon>
        <taxon>Bacillati</taxon>
        <taxon>Actinomycetota</taxon>
        <taxon>Actinomycetes</taxon>
        <taxon>Streptosporangiales</taxon>
        <taxon>Streptosporangiaceae</taxon>
        <taxon>Planobispora</taxon>
    </lineage>
</organism>
<evidence type="ECO:0000313" key="10">
    <source>
        <dbReference type="Proteomes" id="UP000619788"/>
    </source>
</evidence>
<keyword evidence="4 7" id="KW-0812">Transmembrane</keyword>
<evidence type="ECO:0000313" key="9">
    <source>
        <dbReference type="EMBL" id="GIH97546.1"/>
    </source>
</evidence>
<dbReference type="InterPro" id="IPR020846">
    <property type="entry name" value="MFS_dom"/>
</dbReference>
<dbReference type="PANTHER" id="PTHR43045">
    <property type="entry name" value="SHIKIMATE TRANSPORTER"/>
    <property type="match status" value="1"/>
</dbReference>
<dbReference type="Proteomes" id="UP000619788">
    <property type="component" value="Unassembled WGS sequence"/>
</dbReference>
<accession>A0A8J3WS50</accession>
<feature type="transmembrane region" description="Helical" evidence="7">
    <location>
        <begin position="156"/>
        <end position="173"/>
    </location>
</feature>
<evidence type="ECO:0000256" key="4">
    <source>
        <dbReference type="ARBA" id="ARBA00022692"/>
    </source>
</evidence>
<dbReference type="EMBL" id="BOOJ01000087">
    <property type="protein sequence ID" value="GIH97546.1"/>
    <property type="molecule type" value="Genomic_DNA"/>
</dbReference>
<dbReference type="Pfam" id="PF07690">
    <property type="entry name" value="MFS_1"/>
    <property type="match status" value="1"/>
</dbReference>